<evidence type="ECO:0000313" key="7">
    <source>
        <dbReference type="EMBL" id="CEJ59701.1"/>
    </source>
</evidence>
<dbReference type="Gene3D" id="3.30.559.10">
    <property type="entry name" value="Chloramphenicol acetyltransferase-like domain"/>
    <property type="match status" value="2"/>
</dbReference>
<evidence type="ECO:0000313" key="8">
    <source>
        <dbReference type="Proteomes" id="UP000042958"/>
    </source>
</evidence>
<keyword evidence="1" id="KW-0596">Phosphopantetheine</keyword>
<dbReference type="FunFam" id="3.30.559.30:FF:000003">
    <property type="entry name" value="Nonribosomal peptide synthase SidD"/>
    <property type="match status" value="1"/>
</dbReference>
<dbReference type="InterPro" id="IPR001242">
    <property type="entry name" value="Condensation_dom"/>
</dbReference>
<dbReference type="CDD" id="cd19542">
    <property type="entry name" value="CT_NRPS-like"/>
    <property type="match status" value="1"/>
</dbReference>
<keyword evidence="4" id="KW-0677">Repeat</keyword>
<sequence>MGFIHIDDIRSQHEHLNGSADVLAKNEPNGTSARSFKVAGLIADQVSTPTRMREEIVLLSWLIVLLRTREDGRISYEWAYQNQRDWSNGEVANKLSTEEVLPRLQDSVGDSLAAVSRHIESVKANLTAEPSSTSLLLSTGSLLESSDGAKNDGVLKLQVSMENGDLNIHLVWHSDNILPYTITRHIESLVDTIEICISSPEKAIGDCLRATKHDLDTVWSWNHELPPTYDFCMHEMISERAREFPDKEAILSWDGALTYGEIDRFSTVLASTLQEAGVVLHDFIPVCFEKSRWTIVAVLAVMKAGGTIVLMDPTLPLARLQNMAKQVNAKTMVSSELQRELASSILPDGQKFVVNEDIFSQVSKTQVLPELPTVPASALMYIIFTSGSTGTPKGVKISHQTYTSSAIPRAKAVGYTPTSRVLDFASYAFDVSIDSMLLTLGNGGCLCIPSDDDRLNDINEVIRKMRINYAGITPSMARILDADVIQSLDILGLGGEAAAATDVTVWGRDTRIVIGYGPCECTIGCTINSSAATGRDYISIGHGNGAAMWIVDPNDHEVLMPVGAVGELLVEGPIVGQGYLNDPDKTAAAFIHDPSWLVTGHKGYPGRQGRLYKTGDLGVYDPDGSGGIVFVGRKDTQVKLRGQRVELGEIESQLNARLPSEATVIAEVIVPQGAGGQSTLVAFVSFQSAKGQEQLEIQSAELVPEQSQLLSDANAEISKVLPRYMVPTSYIPVNYIPTLISGKTDRKRLRQFGTTVDLRELDQRAGNAISRELTELEQRLRQAWGAALKLDAEGIRLEDNFFALGGDSLAAMRLVSICRDEGLDLSVTSTFGNPTLSAMAEVVQLCDTQVRSEVAPFSMITQAVESASLEASQACGVDQGAVEDIYPSTPTQESLFTFSLKSVKAYVAQRVACIPEHISIDAWKQAWEGVVATSPILRSRMVQLQDPGLQQVVLKVNVDWKHSFNLDQYLEDDRSEKMHLGQSLARYAIVDNSIDGKRYMVWTVHHVLYDGWSEPVILEKVRNALAGQSVEMQAHMKDFVKFIQDTDEVAMKDFWRQELNGAVGPQFPRLPYRDYLPTANGMVERIIPFEAGAGSPFTLATFIRGAWALVASQYTRSDDVVFGETLTGRDISLPGVEGIVGPLIATVPIRIHVSRDSTVESYLQGVQQSILARTPYQHMGMQNIRKVSRDAQHACEAGTGLVVQPEPEYEGNDLGFSYGDVVREALHFNPYPLMLGCGIRKGGFRVCASFDTGLVGVSQMERVLAQLEVACSQLAKDLSRKVDQISCLPEEELTQIWRRNQIAPLSWDESSGKLRANEDIKQGSAYPPSVVHWVCDPRNPSLLSPIGCPGELWLEGAFLSGETTQSPAWLIAGSSEISGRSGNVQPTGDIVQQQEDGSLIFVGRKDNIVPVQGHAVDIADLETHFPRYLPPTTRAAAAVIQPSQDESSQTSELQLAVFVEGQASEGDTIKLMSESHEVVWDLSDPHSLKTSVCASAPIALVVALKRLDKFFRDSLPTHMVPSTYVVLDKLPTNHSLVNQLGSKIPCRVLDQAHEGLQEAWKNILAQASLTGPENILRFSWAKILGMQANQIDVDDNFFRLGGDSVLAMKLVSSLRAQGHSLTVADIFQHMRLGDAAKRLKVGQSPQDKVQPYKPFSILGSIDIQKFLSEVVQPKLAHPSWSVQDVYPVTDTQALDIRGTIQTPRTSMQYNMLYFDTGIDRQRLFQACRDLVKTHDILRTVFIEENGTFLQVILNELDAPLSTHLADRDLDSFVKDLCAEDVDSDFQLSSPFFKFIHVAGDEGKECLILGISHALYDGMSLPKLLQDLEALYIGKAAVDFEPFSSYMARIRDIRFQTKSLGYWSTLLDGSSLSVLDGTSYQPGDKGVFKSKPVESYQPLEDITTANLLTAAWALLLARRLKKSDVTFGGVTSGRMIELANVENVVGPCYQLTPIRVQFEAEWTASNLLQFVQKQSAESAAHDFLGFDKIAKQCTSWPLDTQSFDSIVHYQDFDDFDTMPFAEGSCRVDISNPHGDAPYPFKVVSFVRGGNVHVGAVGSERDSAVVVEILDDLATTVVELSKCSSDVLLDGELF</sequence>
<dbReference type="InterPro" id="IPR045851">
    <property type="entry name" value="AMP-bd_C_sf"/>
</dbReference>
<dbReference type="InterPro" id="IPR000873">
    <property type="entry name" value="AMP-dep_synth/lig_dom"/>
</dbReference>
<dbReference type="Pfam" id="PF24895">
    <property type="entry name" value="SIDD_N"/>
    <property type="match status" value="1"/>
</dbReference>
<dbReference type="SUPFAM" id="SSF47336">
    <property type="entry name" value="ACP-like"/>
    <property type="match status" value="2"/>
</dbReference>
<proteinExistence type="inferred from homology"/>
<reference evidence="8" key="1">
    <citation type="journal article" date="2015" name="Genome Announc.">
        <title>Draft genome sequence of the fungus Penicillium brasilianum MG11.</title>
        <authorList>
            <person name="Horn F."/>
            <person name="Linde J."/>
            <person name="Mattern D.J."/>
            <person name="Walther G."/>
            <person name="Guthke R."/>
            <person name="Brakhage A.A."/>
            <person name="Valiante V."/>
        </authorList>
    </citation>
    <scope>NUCLEOTIDE SEQUENCE [LARGE SCALE GENOMIC DNA]</scope>
    <source>
        <strain evidence="8">MG11</strain>
    </source>
</reference>
<dbReference type="InterPro" id="IPR042099">
    <property type="entry name" value="ANL_N_sf"/>
</dbReference>
<dbReference type="InterPro" id="IPR020806">
    <property type="entry name" value="PKS_PP-bd"/>
</dbReference>
<dbReference type="FunFam" id="3.30.559.10:FF:000050">
    <property type="entry name" value="Nonribosomal peptide synthase SidD"/>
    <property type="match status" value="1"/>
</dbReference>
<dbReference type="FunFam" id="1.10.1200.10:FF:000005">
    <property type="entry name" value="Nonribosomal peptide synthetase 1"/>
    <property type="match status" value="2"/>
</dbReference>
<evidence type="ECO:0000259" key="6">
    <source>
        <dbReference type="PROSITE" id="PS50075"/>
    </source>
</evidence>
<feature type="domain" description="Carrier" evidence="6">
    <location>
        <begin position="771"/>
        <end position="847"/>
    </location>
</feature>
<dbReference type="GO" id="GO:0044281">
    <property type="term" value="P:small molecule metabolic process"/>
    <property type="evidence" value="ECO:0007669"/>
    <property type="project" value="UniProtKB-ARBA"/>
</dbReference>
<dbReference type="PANTHER" id="PTHR45527:SF3">
    <property type="entry name" value="SIDEROPHORE SYNTHETASE (EUROFUNG)"/>
    <property type="match status" value="1"/>
</dbReference>
<dbReference type="STRING" id="104259.A0A0F7TV29"/>
<dbReference type="FunFam" id="3.40.50.12780:FF:000014">
    <property type="entry name" value="Nonribosomal peptide synthetase 1"/>
    <property type="match status" value="1"/>
</dbReference>
<name>A0A0F7TV29_PENBI</name>
<dbReference type="PROSITE" id="PS00455">
    <property type="entry name" value="AMP_BINDING"/>
    <property type="match status" value="1"/>
</dbReference>
<dbReference type="Gene3D" id="3.40.50.12780">
    <property type="entry name" value="N-terminal domain of ligase-like"/>
    <property type="match status" value="2"/>
</dbReference>
<feature type="domain" description="Carrier" evidence="6">
    <location>
        <begin position="1567"/>
        <end position="1643"/>
    </location>
</feature>
<dbReference type="Pfam" id="PF00550">
    <property type="entry name" value="PP-binding"/>
    <property type="match status" value="2"/>
</dbReference>
<keyword evidence="3" id="KW-0436">Ligase</keyword>
<protein>
    <submittedName>
        <fullName evidence="7">Putative Non-ribosomal peptide synthetase modules and related proteins</fullName>
    </submittedName>
</protein>
<dbReference type="SUPFAM" id="SSF52777">
    <property type="entry name" value="CoA-dependent acyltransferases"/>
    <property type="match status" value="4"/>
</dbReference>
<dbReference type="CDD" id="cd19545">
    <property type="entry name" value="FUM14_C_NRPS-like"/>
    <property type="match status" value="1"/>
</dbReference>
<gene>
    <name evidence="7" type="ORF">PMG11_08313</name>
</gene>
<dbReference type="NCBIfam" id="TIGR01733">
    <property type="entry name" value="AA-adenyl-dom"/>
    <property type="match status" value="1"/>
</dbReference>
<dbReference type="InterPro" id="IPR036736">
    <property type="entry name" value="ACP-like_sf"/>
</dbReference>
<dbReference type="FunFam" id="3.30.300.30:FF:000015">
    <property type="entry name" value="Nonribosomal peptide synthase SidD"/>
    <property type="match status" value="1"/>
</dbReference>
<dbReference type="SUPFAM" id="SSF56801">
    <property type="entry name" value="Acetyl-CoA synthetase-like"/>
    <property type="match status" value="2"/>
</dbReference>
<dbReference type="InterPro" id="IPR006162">
    <property type="entry name" value="Ppantetheine_attach_site"/>
</dbReference>
<evidence type="ECO:0000256" key="2">
    <source>
        <dbReference type="ARBA" id="ARBA00022553"/>
    </source>
</evidence>
<dbReference type="Gene3D" id="3.30.300.30">
    <property type="match status" value="2"/>
</dbReference>
<dbReference type="Gene3D" id="1.10.1200.10">
    <property type="entry name" value="ACP-like"/>
    <property type="match status" value="2"/>
</dbReference>
<dbReference type="Pfam" id="PF00668">
    <property type="entry name" value="Condensation"/>
    <property type="match status" value="2"/>
</dbReference>
<accession>A0A0F7TV29</accession>
<evidence type="ECO:0000256" key="4">
    <source>
        <dbReference type="ARBA" id="ARBA00022737"/>
    </source>
</evidence>
<dbReference type="GO" id="GO:0016874">
    <property type="term" value="F:ligase activity"/>
    <property type="evidence" value="ECO:0007669"/>
    <property type="project" value="UniProtKB-KW"/>
</dbReference>
<dbReference type="Proteomes" id="UP000042958">
    <property type="component" value="Unassembled WGS sequence"/>
</dbReference>
<dbReference type="InterPro" id="IPR020845">
    <property type="entry name" value="AMP-binding_CS"/>
</dbReference>
<dbReference type="CDD" id="cd05918">
    <property type="entry name" value="A_NRPS_SidN3_like"/>
    <property type="match status" value="1"/>
</dbReference>
<organism evidence="7 8">
    <name type="scientific">Penicillium brasilianum</name>
    <dbReference type="NCBI Taxonomy" id="104259"/>
    <lineage>
        <taxon>Eukaryota</taxon>
        <taxon>Fungi</taxon>
        <taxon>Dikarya</taxon>
        <taxon>Ascomycota</taxon>
        <taxon>Pezizomycotina</taxon>
        <taxon>Eurotiomycetes</taxon>
        <taxon>Eurotiomycetidae</taxon>
        <taxon>Eurotiales</taxon>
        <taxon>Aspergillaceae</taxon>
        <taxon>Penicillium</taxon>
    </lineage>
</organism>
<keyword evidence="8" id="KW-1185">Reference proteome</keyword>
<dbReference type="GO" id="GO:0043041">
    <property type="term" value="P:amino acid activation for nonribosomal peptide biosynthetic process"/>
    <property type="evidence" value="ECO:0007669"/>
    <property type="project" value="TreeGrafter"/>
</dbReference>
<dbReference type="GO" id="GO:0005737">
    <property type="term" value="C:cytoplasm"/>
    <property type="evidence" value="ECO:0007669"/>
    <property type="project" value="TreeGrafter"/>
</dbReference>
<dbReference type="Gene3D" id="3.30.559.30">
    <property type="entry name" value="Nonribosomal peptide synthetase, condensation domain"/>
    <property type="match status" value="2"/>
</dbReference>
<dbReference type="Pfam" id="PF00501">
    <property type="entry name" value="AMP-binding"/>
    <property type="match status" value="1"/>
</dbReference>
<dbReference type="FunFam" id="3.30.559.10:FF:000034">
    <property type="entry name" value="Nonribosomal peptide synthase sidD"/>
    <property type="match status" value="1"/>
</dbReference>
<dbReference type="GO" id="GO:0008610">
    <property type="term" value="P:lipid biosynthetic process"/>
    <property type="evidence" value="ECO:0007669"/>
    <property type="project" value="UniProtKB-ARBA"/>
</dbReference>
<dbReference type="SMART" id="SM00823">
    <property type="entry name" value="PKS_PP"/>
    <property type="match status" value="2"/>
</dbReference>
<evidence type="ECO:0000256" key="1">
    <source>
        <dbReference type="ARBA" id="ARBA00022450"/>
    </source>
</evidence>
<dbReference type="InterPro" id="IPR056896">
    <property type="entry name" value="SIDD_N"/>
</dbReference>
<dbReference type="GO" id="GO:0031177">
    <property type="term" value="F:phosphopantetheine binding"/>
    <property type="evidence" value="ECO:0007669"/>
    <property type="project" value="InterPro"/>
</dbReference>
<dbReference type="PROSITE" id="PS50075">
    <property type="entry name" value="CARRIER"/>
    <property type="match status" value="2"/>
</dbReference>
<dbReference type="InterPro" id="IPR009081">
    <property type="entry name" value="PP-bd_ACP"/>
</dbReference>
<dbReference type="PROSITE" id="PS00012">
    <property type="entry name" value="PHOSPHOPANTETHEINE"/>
    <property type="match status" value="1"/>
</dbReference>
<evidence type="ECO:0000256" key="5">
    <source>
        <dbReference type="ARBA" id="ARBA00029454"/>
    </source>
</evidence>
<dbReference type="OrthoDB" id="416786at2759"/>
<keyword evidence="2" id="KW-0597">Phosphoprotein</keyword>
<dbReference type="InterPro" id="IPR010071">
    <property type="entry name" value="AA_adenyl_dom"/>
</dbReference>
<dbReference type="InterPro" id="IPR023213">
    <property type="entry name" value="CAT-like_dom_sf"/>
</dbReference>
<dbReference type="PANTHER" id="PTHR45527">
    <property type="entry name" value="NONRIBOSOMAL PEPTIDE SYNTHETASE"/>
    <property type="match status" value="1"/>
</dbReference>
<evidence type="ECO:0000256" key="3">
    <source>
        <dbReference type="ARBA" id="ARBA00022598"/>
    </source>
</evidence>
<dbReference type="GO" id="GO:0044550">
    <property type="term" value="P:secondary metabolite biosynthetic process"/>
    <property type="evidence" value="ECO:0007669"/>
    <property type="project" value="UniProtKB-ARBA"/>
</dbReference>
<comment type="similarity">
    <text evidence="5">Belongs to the NRP synthetase family.</text>
</comment>
<dbReference type="EMBL" id="CDHK01000007">
    <property type="protein sequence ID" value="CEJ59701.1"/>
    <property type="molecule type" value="Genomic_DNA"/>
</dbReference>